<proteinExistence type="predicted"/>
<dbReference type="Gene3D" id="3.10.450.50">
    <property type="match status" value="1"/>
</dbReference>
<evidence type="ECO:0000313" key="2">
    <source>
        <dbReference type="EMBL" id="RVU29467.1"/>
    </source>
</evidence>
<organism evidence="2 3">
    <name type="scientific">Neptunomonas marina</name>
    <dbReference type="NCBI Taxonomy" id="1815562"/>
    <lineage>
        <taxon>Bacteria</taxon>
        <taxon>Pseudomonadati</taxon>
        <taxon>Pseudomonadota</taxon>
        <taxon>Gammaproteobacteria</taxon>
        <taxon>Oceanospirillales</taxon>
        <taxon>Oceanospirillaceae</taxon>
        <taxon>Neptunomonas</taxon>
    </lineage>
</organism>
<dbReference type="RefSeq" id="WP_127695627.1">
    <property type="nucleotide sequence ID" value="NZ_SACQ01000009.1"/>
</dbReference>
<accession>A0A437Q4L6</accession>
<dbReference type="Pfam" id="PF12680">
    <property type="entry name" value="SnoaL_2"/>
    <property type="match status" value="1"/>
</dbReference>
<reference evidence="2 3" key="1">
    <citation type="submission" date="2019-01" db="EMBL/GenBank/DDBJ databases">
        <authorList>
            <person name="Chen W.-M."/>
        </authorList>
    </citation>
    <scope>NUCLEOTIDE SEQUENCE [LARGE SCALE GENOMIC DNA]</scope>
    <source>
        <strain evidence="2 3">HPM-16</strain>
    </source>
</reference>
<evidence type="ECO:0000259" key="1">
    <source>
        <dbReference type="Pfam" id="PF12680"/>
    </source>
</evidence>
<keyword evidence="3" id="KW-1185">Reference proteome</keyword>
<dbReference type="Proteomes" id="UP000282818">
    <property type="component" value="Unassembled WGS sequence"/>
</dbReference>
<feature type="domain" description="SnoaL-like" evidence="1">
    <location>
        <begin position="15"/>
        <end position="111"/>
    </location>
</feature>
<dbReference type="InterPro" id="IPR037401">
    <property type="entry name" value="SnoaL-like"/>
</dbReference>
<evidence type="ECO:0000313" key="3">
    <source>
        <dbReference type="Proteomes" id="UP000282818"/>
    </source>
</evidence>
<dbReference type="AlphaFoldDB" id="A0A437Q4L6"/>
<dbReference type="SUPFAM" id="SSF54427">
    <property type="entry name" value="NTF2-like"/>
    <property type="match status" value="1"/>
</dbReference>
<name>A0A437Q4L6_9GAMM</name>
<dbReference type="EMBL" id="SACQ01000009">
    <property type="protein sequence ID" value="RVU29467.1"/>
    <property type="molecule type" value="Genomic_DNA"/>
</dbReference>
<comment type="caution">
    <text evidence="2">The sequence shown here is derived from an EMBL/GenBank/DDBJ whole genome shotgun (WGS) entry which is preliminary data.</text>
</comment>
<sequence length="142" mass="15808">MTAVQHWAAHYSGILETLAPAQLDKLAAATAEDIEFQDPFNHTTTQADFLAVMADMFERLDWVRFDVHSQQQNGQEAFITWTFSAASGKTGEFSVAGSSYLTANSDGLVTLHRDYWDASELMQMLPLLGAVIRKVRRKMGHG</sequence>
<protein>
    <submittedName>
        <fullName evidence="2">Nuclear transport factor 2 family protein</fullName>
    </submittedName>
</protein>
<dbReference type="InterPro" id="IPR032710">
    <property type="entry name" value="NTF2-like_dom_sf"/>
</dbReference>
<gene>
    <name evidence="2" type="ORF">EOE65_16115</name>
</gene>